<evidence type="ECO:0000256" key="1">
    <source>
        <dbReference type="SAM" id="MobiDB-lite"/>
    </source>
</evidence>
<evidence type="ECO:0000313" key="2">
    <source>
        <dbReference type="EMBL" id="KIO01293.1"/>
    </source>
</evidence>
<evidence type="ECO:0000313" key="3">
    <source>
        <dbReference type="Proteomes" id="UP000054217"/>
    </source>
</evidence>
<organism evidence="2 3">
    <name type="scientific">Pisolithus tinctorius Marx 270</name>
    <dbReference type="NCBI Taxonomy" id="870435"/>
    <lineage>
        <taxon>Eukaryota</taxon>
        <taxon>Fungi</taxon>
        <taxon>Dikarya</taxon>
        <taxon>Basidiomycota</taxon>
        <taxon>Agaricomycotina</taxon>
        <taxon>Agaricomycetes</taxon>
        <taxon>Agaricomycetidae</taxon>
        <taxon>Boletales</taxon>
        <taxon>Sclerodermatineae</taxon>
        <taxon>Pisolithaceae</taxon>
        <taxon>Pisolithus</taxon>
    </lineage>
</organism>
<protein>
    <submittedName>
        <fullName evidence="2">Uncharacterized protein</fullName>
    </submittedName>
</protein>
<reference evidence="3" key="2">
    <citation type="submission" date="2015-01" db="EMBL/GenBank/DDBJ databases">
        <title>Evolutionary Origins and Diversification of the Mycorrhizal Mutualists.</title>
        <authorList>
            <consortium name="DOE Joint Genome Institute"/>
            <consortium name="Mycorrhizal Genomics Consortium"/>
            <person name="Kohler A."/>
            <person name="Kuo A."/>
            <person name="Nagy L.G."/>
            <person name="Floudas D."/>
            <person name="Copeland A."/>
            <person name="Barry K.W."/>
            <person name="Cichocki N."/>
            <person name="Veneault-Fourrey C."/>
            <person name="LaButti K."/>
            <person name="Lindquist E.A."/>
            <person name="Lipzen A."/>
            <person name="Lundell T."/>
            <person name="Morin E."/>
            <person name="Murat C."/>
            <person name="Riley R."/>
            <person name="Ohm R."/>
            <person name="Sun H."/>
            <person name="Tunlid A."/>
            <person name="Henrissat B."/>
            <person name="Grigoriev I.V."/>
            <person name="Hibbett D.S."/>
            <person name="Martin F."/>
        </authorList>
    </citation>
    <scope>NUCLEOTIDE SEQUENCE [LARGE SCALE GENOMIC DNA]</scope>
    <source>
        <strain evidence="3">Marx 270</strain>
    </source>
</reference>
<dbReference type="Proteomes" id="UP000054217">
    <property type="component" value="Unassembled WGS sequence"/>
</dbReference>
<accession>A0A0C3IWU0</accession>
<gene>
    <name evidence="2" type="ORF">M404DRAFT_28832</name>
</gene>
<proteinExistence type="predicted"/>
<sequence>MPPKCNASTAKEPPPTKHQHALAPTYLGPLLSDVPAVMEAVPLQTPGNQSCVSSASVGTLSNSDNGEAHQNTPTSATTQTPENPPLPVKDFCKDDISGKMSAVPTNTLPPPNPSSNSIVSTAISNLIDKESVKSYQPPLLR</sequence>
<dbReference type="InParanoid" id="A0A0C3IWU0"/>
<feature type="region of interest" description="Disordered" evidence="1">
    <location>
        <begin position="1"/>
        <end position="24"/>
    </location>
</feature>
<feature type="region of interest" description="Disordered" evidence="1">
    <location>
        <begin position="45"/>
        <end position="120"/>
    </location>
</feature>
<dbReference type="HOGENOM" id="CLU_1826061_0_0_1"/>
<reference evidence="2 3" key="1">
    <citation type="submission" date="2014-04" db="EMBL/GenBank/DDBJ databases">
        <authorList>
            <consortium name="DOE Joint Genome Institute"/>
            <person name="Kuo A."/>
            <person name="Kohler A."/>
            <person name="Costa M.D."/>
            <person name="Nagy L.G."/>
            <person name="Floudas D."/>
            <person name="Copeland A."/>
            <person name="Barry K.W."/>
            <person name="Cichocki N."/>
            <person name="Veneault-Fourrey C."/>
            <person name="LaButti K."/>
            <person name="Lindquist E.A."/>
            <person name="Lipzen A."/>
            <person name="Lundell T."/>
            <person name="Morin E."/>
            <person name="Murat C."/>
            <person name="Sun H."/>
            <person name="Tunlid A."/>
            <person name="Henrissat B."/>
            <person name="Grigoriev I.V."/>
            <person name="Hibbett D.S."/>
            <person name="Martin F."/>
            <person name="Nordberg H.P."/>
            <person name="Cantor M.N."/>
            <person name="Hua S.X."/>
        </authorList>
    </citation>
    <scope>NUCLEOTIDE SEQUENCE [LARGE SCALE GENOMIC DNA]</scope>
    <source>
        <strain evidence="2 3">Marx 270</strain>
    </source>
</reference>
<name>A0A0C3IWU0_PISTI</name>
<dbReference type="AlphaFoldDB" id="A0A0C3IWU0"/>
<feature type="compositionally biased region" description="Polar residues" evidence="1">
    <location>
        <begin position="45"/>
        <end position="81"/>
    </location>
</feature>
<keyword evidence="3" id="KW-1185">Reference proteome</keyword>
<dbReference type="EMBL" id="KN831989">
    <property type="protein sequence ID" value="KIO01293.1"/>
    <property type="molecule type" value="Genomic_DNA"/>
</dbReference>